<protein>
    <submittedName>
        <fullName evidence="1">Uncharacterized protein</fullName>
    </submittedName>
</protein>
<evidence type="ECO:0000313" key="1">
    <source>
        <dbReference type="EMBL" id="KAF2027639.1"/>
    </source>
</evidence>
<dbReference type="Proteomes" id="UP000799777">
    <property type="component" value="Unassembled WGS sequence"/>
</dbReference>
<dbReference type="AlphaFoldDB" id="A0A9P4H5M4"/>
<sequence>MCFYDQHRFACGDWKWGHLRQHCAKEYRLGFECGMKLVMNTIPVGTGCKLCNKIDTKMRRRAAEVDRIGRWQREGHQLRASIDKAMEIIKALDAEINELSCERQRRLQ</sequence>
<evidence type="ECO:0000313" key="2">
    <source>
        <dbReference type="Proteomes" id="UP000799777"/>
    </source>
</evidence>
<name>A0A9P4H5M4_9PLEO</name>
<proteinExistence type="predicted"/>
<dbReference type="EMBL" id="ML978223">
    <property type="protein sequence ID" value="KAF2027639.1"/>
    <property type="molecule type" value="Genomic_DNA"/>
</dbReference>
<accession>A0A9P4H5M4</accession>
<feature type="non-terminal residue" evidence="1">
    <location>
        <position position="108"/>
    </location>
</feature>
<gene>
    <name evidence="1" type="ORF">EK21DRAFT_26201</name>
</gene>
<keyword evidence="2" id="KW-1185">Reference proteome</keyword>
<comment type="caution">
    <text evidence="1">The sequence shown here is derived from an EMBL/GenBank/DDBJ whole genome shotgun (WGS) entry which is preliminary data.</text>
</comment>
<reference evidence="1" key="1">
    <citation type="journal article" date="2020" name="Stud. Mycol.">
        <title>101 Dothideomycetes genomes: a test case for predicting lifestyles and emergence of pathogens.</title>
        <authorList>
            <person name="Haridas S."/>
            <person name="Albert R."/>
            <person name="Binder M."/>
            <person name="Bloem J."/>
            <person name="Labutti K."/>
            <person name="Salamov A."/>
            <person name="Andreopoulos B."/>
            <person name="Baker S."/>
            <person name="Barry K."/>
            <person name="Bills G."/>
            <person name="Bluhm B."/>
            <person name="Cannon C."/>
            <person name="Castanera R."/>
            <person name="Culley D."/>
            <person name="Daum C."/>
            <person name="Ezra D."/>
            <person name="Gonzalez J."/>
            <person name="Henrissat B."/>
            <person name="Kuo A."/>
            <person name="Liang C."/>
            <person name="Lipzen A."/>
            <person name="Lutzoni F."/>
            <person name="Magnuson J."/>
            <person name="Mondo S."/>
            <person name="Nolan M."/>
            <person name="Ohm R."/>
            <person name="Pangilinan J."/>
            <person name="Park H.-J."/>
            <person name="Ramirez L."/>
            <person name="Alfaro M."/>
            <person name="Sun H."/>
            <person name="Tritt A."/>
            <person name="Yoshinaga Y."/>
            <person name="Zwiers L.-H."/>
            <person name="Turgeon B."/>
            <person name="Goodwin S."/>
            <person name="Spatafora J."/>
            <person name="Crous P."/>
            <person name="Grigoriev I."/>
        </authorList>
    </citation>
    <scope>NUCLEOTIDE SEQUENCE</scope>
    <source>
        <strain evidence="1">CBS 110217</strain>
    </source>
</reference>
<organism evidence="1 2">
    <name type="scientific">Setomelanomma holmii</name>
    <dbReference type="NCBI Taxonomy" id="210430"/>
    <lineage>
        <taxon>Eukaryota</taxon>
        <taxon>Fungi</taxon>
        <taxon>Dikarya</taxon>
        <taxon>Ascomycota</taxon>
        <taxon>Pezizomycotina</taxon>
        <taxon>Dothideomycetes</taxon>
        <taxon>Pleosporomycetidae</taxon>
        <taxon>Pleosporales</taxon>
        <taxon>Pleosporineae</taxon>
        <taxon>Phaeosphaeriaceae</taxon>
        <taxon>Setomelanomma</taxon>
    </lineage>
</organism>
<dbReference type="OrthoDB" id="5015991at2759"/>